<sequence length="161" mass="17552">MVKQVILTKEGLEKLENELDELKSVKRKEVAEKIKVALSFGDLSENSEYDEAKNDQAIVEARIADIEVMLKNVKVIDEDELSNENIHIGSKVEVRVTNPATGNSSVANYKIVGSNEADPLSGSISDESLVGKSLLNHGIGDKINVEVPAGVMEYEVLTISK</sequence>
<evidence type="ECO:0000256" key="6">
    <source>
        <dbReference type="ARBA" id="ARBA00023163"/>
    </source>
</evidence>
<keyword evidence="4 9" id="KW-0175">Coiled coil</keyword>
<evidence type="ECO:0000259" key="11">
    <source>
        <dbReference type="Pfam" id="PF01272"/>
    </source>
</evidence>
<evidence type="ECO:0000313" key="14">
    <source>
        <dbReference type="Proteomes" id="UP000719942"/>
    </source>
</evidence>
<evidence type="ECO:0000313" key="13">
    <source>
        <dbReference type="EMBL" id="MBW7572737.1"/>
    </source>
</evidence>
<dbReference type="RefSeq" id="WP_219965124.1">
    <property type="nucleotide sequence ID" value="NZ_JAGFNZ010000002.1"/>
</dbReference>
<evidence type="ECO:0000256" key="10">
    <source>
        <dbReference type="RuleBase" id="RU000556"/>
    </source>
</evidence>
<dbReference type="EMBL" id="JAGFNZ010000002">
    <property type="protein sequence ID" value="MBW7572737.1"/>
    <property type="molecule type" value="Genomic_DNA"/>
</dbReference>
<name>A0ABS7DN57_9FIRM</name>
<keyword evidence="13" id="KW-0648">Protein biosynthesis</keyword>
<protein>
    <recommendedName>
        <fullName evidence="2 9">Transcription elongation factor GreA</fullName>
    </recommendedName>
    <alternativeName>
        <fullName evidence="8 9">Transcript cleavage factor GreA</fullName>
    </alternativeName>
</protein>
<dbReference type="SUPFAM" id="SSF54534">
    <property type="entry name" value="FKBP-like"/>
    <property type="match status" value="1"/>
</dbReference>
<dbReference type="Proteomes" id="UP000719942">
    <property type="component" value="Unassembled WGS sequence"/>
</dbReference>
<comment type="caution">
    <text evidence="13">The sequence shown here is derived from an EMBL/GenBank/DDBJ whole genome shotgun (WGS) entry which is preliminary data.</text>
</comment>
<feature type="coiled-coil region" evidence="9">
    <location>
        <begin position="5"/>
        <end position="32"/>
    </location>
</feature>
<dbReference type="Gene3D" id="1.10.287.180">
    <property type="entry name" value="Transcription elongation factor, GreA/GreB, N-terminal domain"/>
    <property type="match status" value="1"/>
</dbReference>
<comment type="function">
    <text evidence="7 9 10">Necessary for efficient RNA polymerase transcription elongation past template-encoded arresting sites. The arresting sites in DNA have the property of trapping a certain fraction of elongating RNA polymerases that pass through, resulting in locked ternary complexes. Cleavage of the nascent transcript by cleavage factors such as GreA or GreB allows the resumption of elongation from the new 3'terminus. GreA releases sequences of 2 to 3 nucleotides.</text>
</comment>
<accession>A0ABS7DN57</accession>
<gene>
    <name evidence="9 13" type="primary">greA</name>
    <name evidence="13" type="ORF">J5W02_07905</name>
</gene>
<dbReference type="HAMAP" id="MF_00105">
    <property type="entry name" value="GreA_GreB"/>
    <property type="match status" value="1"/>
</dbReference>
<dbReference type="InterPro" id="IPR036953">
    <property type="entry name" value="GreA/GreB_C_sf"/>
</dbReference>
<dbReference type="NCBIfam" id="NF001263">
    <property type="entry name" value="PRK00226.1-4"/>
    <property type="match status" value="1"/>
</dbReference>
<keyword evidence="14" id="KW-1185">Reference proteome</keyword>
<evidence type="ECO:0000256" key="8">
    <source>
        <dbReference type="ARBA" id="ARBA00030776"/>
    </source>
</evidence>
<dbReference type="SUPFAM" id="SSF46557">
    <property type="entry name" value="GreA transcript cleavage protein, N-terminal domain"/>
    <property type="match status" value="1"/>
</dbReference>
<reference evidence="13 14" key="1">
    <citation type="submission" date="2021-03" db="EMBL/GenBank/DDBJ databases">
        <title>Caproiciproducens sp. nov. isolated from feces of cow.</title>
        <authorList>
            <person name="Choi J.-Y."/>
        </authorList>
    </citation>
    <scope>NUCLEOTIDE SEQUENCE [LARGE SCALE GENOMIC DNA]</scope>
    <source>
        <strain evidence="13 14">AGMB10547</strain>
    </source>
</reference>
<dbReference type="InterPro" id="IPR036805">
    <property type="entry name" value="Tscrpt_elong_fac_GreA/B_N_sf"/>
</dbReference>
<organism evidence="13 14">
    <name type="scientific">Caproiciproducens faecalis</name>
    <dbReference type="NCBI Taxonomy" id="2820301"/>
    <lineage>
        <taxon>Bacteria</taxon>
        <taxon>Bacillati</taxon>
        <taxon>Bacillota</taxon>
        <taxon>Clostridia</taxon>
        <taxon>Eubacteriales</taxon>
        <taxon>Acutalibacteraceae</taxon>
        <taxon>Caproiciproducens</taxon>
    </lineage>
</organism>
<evidence type="ECO:0000256" key="7">
    <source>
        <dbReference type="ARBA" id="ARBA00024916"/>
    </source>
</evidence>
<evidence type="ECO:0000256" key="4">
    <source>
        <dbReference type="ARBA" id="ARBA00023054"/>
    </source>
</evidence>
<dbReference type="PANTHER" id="PTHR30437">
    <property type="entry name" value="TRANSCRIPTION ELONGATION FACTOR GREA"/>
    <property type="match status" value="1"/>
</dbReference>
<dbReference type="PROSITE" id="PS00829">
    <property type="entry name" value="GREAB_1"/>
    <property type="match status" value="1"/>
</dbReference>
<dbReference type="Gene3D" id="3.10.50.30">
    <property type="entry name" value="Transcription elongation factor, GreA/GreB, C-terminal domain"/>
    <property type="match status" value="1"/>
</dbReference>
<dbReference type="NCBIfam" id="TIGR01462">
    <property type="entry name" value="greA"/>
    <property type="match status" value="1"/>
</dbReference>
<keyword evidence="5 9" id="KW-0238">DNA-binding</keyword>
<dbReference type="InterPro" id="IPR023459">
    <property type="entry name" value="Tscrpt_elong_fac_GreA/B_fam"/>
</dbReference>
<evidence type="ECO:0000256" key="5">
    <source>
        <dbReference type="ARBA" id="ARBA00023125"/>
    </source>
</evidence>
<proteinExistence type="inferred from homology"/>
<dbReference type="InterPro" id="IPR022691">
    <property type="entry name" value="Tscrpt_elong_fac_GreA/B_N"/>
</dbReference>
<keyword evidence="13" id="KW-0251">Elongation factor</keyword>
<evidence type="ECO:0000256" key="3">
    <source>
        <dbReference type="ARBA" id="ARBA00023015"/>
    </source>
</evidence>
<dbReference type="InterPro" id="IPR028624">
    <property type="entry name" value="Tscrpt_elong_fac_GreA/B"/>
</dbReference>
<evidence type="ECO:0000256" key="1">
    <source>
        <dbReference type="ARBA" id="ARBA00008213"/>
    </source>
</evidence>
<dbReference type="Pfam" id="PF03449">
    <property type="entry name" value="GreA_GreB_N"/>
    <property type="match status" value="1"/>
</dbReference>
<evidence type="ECO:0000259" key="12">
    <source>
        <dbReference type="Pfam" id="PF03449"/>
    </source>
</evidence>
<dbReference type="InterPro" id="IPR001437">
    <property type="entry name" value="Tscrpt_elong_fac_GreA/B_C"/>
</dbReference>
<dbReference type="InterPro" id="IPR018151">
    <property type="entry name" value="TF_GreA/GreB_CS"/>
</dbReference>
<feature type="domain" description="Transcription elongation factor GreA/GreB N-terminal" evidence="12">
    <location>
        <begin position="5"/>
        <end position="75"/>
    </location>
</feature>
<feature type="domain" description="Transcription elongation factor GreA/GreB C-terminal" evidence="11">
    <location>
        <begin position="83"/>
        <end position="160"/>
    </location>
</feature>
<dbReference type="InterPro" id="IPR006359">
    <property type="entry name" value="Tscrpt_elong_fac_GreA"/>
</dbReference>
<dbReference type="GO" id="GO:0003746">
    <property type="term" value="F:translation elongation factor activity"/>
    <property type="evidence" value="ECO:0007669"/>
    <property type="project" value="UniProtKB-KW"/>
</dbReference>
<keyword evidence="6 9" id="KW-0804">Transcription</keyword>
<comment type="similarity">
    <text evidence="1 9 10">Belongs to the GreA/GreB family.</text>
</comment>
<dbReference type="Pfam" id="PF01272">
    <property type="entry name" value="GreA_GreB"/>
    <property type="match status" value="1"/>
</dbReference>
<keyword evidence="3 9" id="KW-0805">Transcription regulation</keyword>
<evidence type="ECO:0000256" key="2">
    <source>
        <dbReference type="ARBA" id="ARBA00013729"/>
    </source>
</evidence>
<evidence type="ECO:0000256" key="9">
    <source>
        <dbReference type="HAMAP-Rule" id="MF_00105"/>
    </source>
</evidence>
<dbReference type="PIRSF" id="PIRSF006092">
    <property type="entry name" value="GreA_GreB"/>
    <property type="match status" value="1"/>
</dbReference>
<dbReference type="PANTHER" id="PTHR30437:SF4">
    <property type="entry name" value="TRANSCRIPTION ELONGATION FACTOR GREA"/>
    <property type="match status" value="1"/>
</dbReference>